<dbReference type="GO" id="GO:0071949">
    <property type="term" value="F:FAD binding"/>
    <property type="evidence" value="ECO:0007669"/>
    <property type="project" value="InterPro"/>
</dbReference>
<comment type="cofactor">
    <cofactor evidence="1">
        <name>FAD</name>
        <dbReference type="ChEBI" id="CHEBI:57692"/>
    </cofactor>
</comment>
<evidence type="ECO:0000313" key="7">
    <source>
        <dbReference type="EMBL" id="GGA95453.1"/>
    </source>
</evidence>
<evidence type="ECO:0000256" key="3">
    <source>
        <dbReference type="ARBA" id="ARBA00022630"/>
    </source>
</evidence>
<dbReference type="Gene3D" id="3.30.465.10">
    <property type="match status" value="1"/>
</dbReference>
<keyword evidence="8" id="KW-1185">Reference proteome</keyword>
<dbReference type="PROSITE" id="PS51387">
    <property type="entry name" value="FAD_PCMH"/>
    <property type="match status" value="1"/>
</dbReference>
<dbReference type="InterPro" id="IPR016166">
    <property type="entry name" value="FAD-bd_PCMH"/>
</dbReference>
<dbReference type="AlphaFoldDB" id="A0A916SFZ5"/>
<name>A0A916SFZ5_9MICO</name>
<dbReference type="Proteomes" id="UP000606922">
    <property type="component" value="Unassembled WGS sequence"/>
</dbReference>
<dbReference type="PANTHER" id="PTHR42973">
    <property type="entry name" value="BINDING OXIDOREDUCTASE, PUTATIVE (AFU_ORTHOLOGUE AFUA_1G17690)-RELATED"/>
    <property type="match status" value="1"/>
</dbReference>
<keyword evidence="4" id="KW-0274">FAD</keyword>
<dbReference type="PROSITE" id="PS00862">
    <property type="entry name" value="OX2_COVAL_FAD"/>
    <property type="match status" value="1"/>
</dbReference>
<evidence type="ECO:0000256" key="2">
    <source>
        <dbReference type="ARBA" id="ARBA00005466"/>
    </source>
</evidence>
<dbReference type="RefSeq" id="WP_188509335.1">
    <property type="nucleotide sequence ID" value="NZ_BMGB01000001.1"/>
</dbReference>
<sequence length="444" mass="46920">MTTYELDDLGTTRILLPGDDDYTRASTVFARAGSPAIVVQPVDENEVAAAVDFARDNRFTLSVRGGGHSGGGYGTNDGGVVIDLSLLAAIDVLNDGIVRVGGGATWGAVAAALRDHDLAISSGDTSTVGVGGLTLGGGFGWMVREHGLALDQLVEARVVLADGDVVTANETDNADLFWALRGGGGNFGIVTSFTFRAHHLDGVVAGAIQFEPDDLATLLRGWRDVMREAPERLNTTFLWMPSFPGMQGGPQITVCFAGSDDEAADAAIAPLLELGAVTGNTVAATAYAEILAEAHAPDGVRMVNNNAFAAEFDDATINDLAGVFAKTPSSVLMIRYLRGAFNRVEPDATAFAYRDSEVLVISAAFFPPDAPDEAVAAYQSGWDSLLPHLQGLYGNFSMLTSDVATPLMYPPATLARLEAVKAELDPFNLFDQNHNIRPRAVDWR</sequence>
<keyword evidence="3" id="KW-0285">Flavoprotein</keyword>
<comment type="similarity">
    <text evidence="2">Belongs to the oxygen-dependent FAD-linked oxidoreductase family.</text>
</comment>
<dbReference type="EMBL" id="BMGB01000001">
    <property type="protein sequence ID" value="GGA95453.1"/>
    <property type="molecule type" value="Genomic_DNA"/>
</dbReference>
<keyword evidence="5" id="KW-0560">Oxidoreductase</keyword>
<reference evidence="7" key="1">
    <citation type="journal article" date="2014" name="Int. J. Syst. Evol. Microbiol.">
        <title>Complete genome sequence of Corynebacterium casei LMG S-19264T (=DSM 44701T), isolated from a smear-ripened cheese.</title>
        <authorList>
            <consortium name="US DOE Joint Genome Institute (JGI-PGF)"/>
            <person name="Walter F."/>
            <person name="Albersmeier A."/>
            <person name="Kalinowski J."/>
            <person name="Ruckert C."/>
        </authorList>
    </citation>
    <scope>NUCLEOTIDE SEQUENCE</scope>
    <source>
        <strain evidence="7">CGMCC 1.12813</strain>
    </source>
</reference>
<organism evidence="7 8">
    <name type="scientific">Conyzicola nivalis</name>
    <dbReference type="NCBI Taxonomy" id="1477021"/>
    <lineage>
        <taxon>Bacteria</taxon>
        <taxon>Bacillati</taxon>
        <taxon>Actinomycetota</taxon>
        <taxon>Actinomycetes</taxon>
        <taxon>Micrococcales</taxon>
        <taxon>Microbacteriaceae</taxon>
        <taxon>Conyzicola</taxon>
    </lineage>
</organism>
<protein>
    <submittedName>
        <fullName evidence="7">FAD-linked oxidase</fullName>
    </submittedName>
</protein>
<dbReference type="GO" id="GO:0016491">
    <property type="term" value="F:oxidoreductase activity"/>
    <property type="evidence" value="ECO:0007669"/>
    <property type="project" value="UniProtKB-KW"/>
</dbReference>
<reference evidence="7" key="2">
    <citation type="submission" date="2020-09" db="EMBL/GenBank/DDBJ databases">
        <authorList>
            <person name="Sun Q."/>
            <person name="Zhou Y."/>
        </authorList>
    </citation>
    <scope>NUCLEOTIDE SEQUENCE</scope>
    <source>
        <strain evidence="7">CGMCC 1.12813</strain>
    </source>
</reference>
<evidence type="ECO:0000313" key="8">
    <source>
        <dbReference type="Proteomes" id="UP000606922"/>
    </source>
</evidence>
<evidence type="ECO:0000259" key="6">
    <source>
        <dbReference type="PROSITE" id="PS51387"/>
    </source>
</evidence>
<evidence type="ECO:0000256" key="1">
    <source>
        <dbReference type="ARBA" id="ARBA00001974"/>
    </source>
</evidence>
<comment type="caution">
    <text evidence="7">The sequence shown here is derived from an EMBL/GenBank/DDBJ whole genome shotgun (WGS) entry which is preliminary data.</text>
</comment>
<proteinExistence type="inferred from homology"/>
<dbReference type="InterPro" id="IPR016167">
    <property type="entry name" value="FAD-bd_PCMH_sub1"/>
</dbReference>
<dbReference type="InterPro" id="IPR050416">
    <property type="entry name" value="FAD-linked_Oxidoreductase"/>
</dbReference>
<evidence type="ECO:0000256" key="5">
    <source>
        <dbReference type="ARBA" id="ARBA00023002"/>
    </source>
</evidence>
<dbReference type="Pfam" id="PF01565">
    <property type="entry name" value="FAD_binding_4"/>
    <property type="match status" value="1"/>
</dbReference>
<gene>
    <name evidence="7" type="ORF">GCM10010979_07330</name>
</gene>
<evidence type="ECO:0000256" key="4">
    <source>
        <dbReference type="ARBA" id="ARBA00022827"/>
    </source>
</evidence>
<dbReference type="PANTHER" id="PTHR42973:SF39">
    <property type="entry name" value="FAD-BINDING PCMH-TYPE DOMAIN-CONTAINING PROTEIN"/>
    <property type="match status" value="1"/>
</dbReference>
<feature type="domain" description="FAD-binding PCMH-type" evidence="6">
    <location>
        <begin position="31"/>
        <end position="200"/>
    </location>
</feature>
<dbReference type="InterPro" id="IPR016169">
    <property type="entry name" value="FAD-bd_PCMH_sub2"/>
</dbReference>
<dbReference type="InterPro" id="IPR036318">
    <property type="entry name" value="FAD-bd_PCMH-like_sf"/>
</dbReference>
<dbReference type="InterPro" id="IPR006094">
    <property type="entry name" value="Oxid_FAD_bind_N"/>
</dbReference>
<dbReference type="Gene3D" id="3.40.462.20">
    <property type="match status" value="1"/>
</dbReference>
<dbReference type="Gene3D" id="3.30.43.10">
    <property type="entry name" value="Uridine Diphospho-n-acetylenolpyruvylglucosamine Reductase, domain 2"/>
    <property type="match status" value="1"/>
</dbReference>
<accession>A0A916SFZ5</accession>
<dbReference type="InterPro" id="IPR006093">
    <property type="entry name" value="Oxy_OxRdtase_FAD_BS"/>
</dbReference>
<dbReference type="SUPFAM" id="SSF56176">
    <property type="entry name" value="FAD-binding/transporter-associated domain-like"/>
    <property type="match status" value="1"/>
</dbReference>